<evidence type="ECO:0000256" key="1">
    <source>
        <dbReference type="SAM" id="MobiDB-lite"/>
    </source>
</evidence>
<feature type="region of interest" description="Disordered" evidence="1">
    <location>
        <begin position="1"/>
        <end position="26"/>
    </location>
</feature>
<keyword evidence="3" id="KW-1185">Reference proteome</keyword>
<gene>
    <name evidence="2" type="ORF">LENED_002148</name>
</gene>
<feature type="compositionally biased region" description="Polar residues" evidence="1">
    <location>
        <begin position="249"/>
        <end position="309"/>
    </location>
</feature>
<feature type="compositionally biased region" description="Low complexity" evidence="1">
    <location>
        <begin position="310"/>
        <end position="322"/>
    </location>
</feature>
<feature type="compositionally biased region" description="Polar residues" evidence="1">
    <location>
        <begin position="1"/>
        <end position="14"/>
    </location>
</feature>
<organism evidence="2 3">
    <name type="scientific">Lentinula edodes</name>
    <name type="common">Shiitake mushroom</name>
    <name type="synonym">Lentinus edodes</name>
    <dbReference type="NCBI Taxonomy" id="5353"/>
    <lineage>
        <taxon>Eukaryota</taxon>
        <taxon>Fungi</taxon>
        <taxon>Dikarya</taxon>
        <taxon>Basidiomycota</taxon>
        <taxon>Agaricomycotina</taxon>
        <taxon>Agaricomycetes</taxon>
        <taxon>Agaricomycetidae</taxon>
        <taxon>Agaricales</taxon>
        <taxon>Marasmiineae</taxon>
        <taxon>Omphalotaceae</taxon>
        <taxon>Lentinula</taxon>
    </lineage>
</organism>
<reference evidence="2 3" key="2">
    <citation type="submission" date="2017-02" db="EMBL/GenBank/DDBJ databases">
        <title>A genome survey and senescence transcriptome analysis in Lentinula edodes.</title>
        <authorList>
            <person name="Sakamoto Y."/>
            <person name="Nakade K."/>
            <person name="Sato S."/>
            <person name="Yoshida Y."/>
            <person name="Miyazaki K."/>
            <person name="Natsume S."/>
            <person name="Konno N."/>
        </authorList>
    </citation>
    <scope>NUCLEOTIDE SEQUENCE [LARGE SCALE GENOMIC DNA]</scope>
    <source>
        <strain evidence="2 3">NBRC 111202</strain>
    </source>
</reference>
<dbReference type="EMBL" id="BDGU01000033">
    <property type="protein sequence ID" value="GAW00613.1"/>
    <property type="molecule type" value="Genomic_DNA"/>
</dbReference>
<name>A0A1Q3E033_LENED</name>
<feature type="region of interest" description="Disordered" evidence="1">
    <location>
        <begin position="249"/>
        <end position="344"/>
    </location>
</feature>
<dbReference type="Proteomes" id="UP000188533">
    <property type="component" value="Unassembled WGS sequence"/>
</dbReference>
<evidence type="ECO:0000313" key="2">
    <source>
        <dbReference type="EMBL" id="GAW00613.1"/>
    </source>
</evidence>
<dbReference type="AlphaFoldDB" id="A0A1Q3E033"/>
<sequence length="481" mass="52393">MLGYSSIPSNTNSMGPEGSYLNGSFTNSQQTFGNSLELLQQGSYGNDRRNAEHSLVINPQLLQLDPRPYLSSTNFNLNGIFRQQTAPTMAGPMNLNYNEFTSMHGENSMTSPFSNYSPPPSWTYAPAAFPNNSTAGPLNAGHDNLTFTHGNNNIGSPFSSSLHSTYSPILYNNFPTSHPTVGTQSTIFNPSSMNYYPQQAGSSLPLPSLPYALVPGPGIVQGHGPSSSRTRRLSRSSTLISVEGSVFHSNNPLVQNNTMTNKVDSGSGNTGSDYGNQASASSTSPTVDALSRSASGNQDTTFTGSSMAQRNSRTGTSSSNSRKAPYTKARAPKRPKGTHEPDFVEGRKLRTNRVCKWRYTSGFECQHDFGQDNKKSVSAHAIAHRDDSIQEEQSSGKAPSKGKFICRWTGCDLEGKGMAADAFARHFVHHHSPIRILCLRCGQALARADCEKRHRAGCCENNVIKKPEMRDQVWLEYELVV</sequence>
<comment type="caution">
    <text evidence="2">The sequence shown here is derived from an EMBL/GenBank/DDBJ whole genome shotgun (WGS) entry which is preliminary data.</text>
</comment>
<protein>
    <submittedName>
        <fullName evidence="2">Uncharacterized protein</fullName>
    </submittedName>
</protein>
<proteinExistence type="predicted"/>
<accession>A0A1Q3E033</accession>
<evidence type="ECO:0000313" key="3">
    <source>
        <dbReference type="Proteomes" id="UP000188533"/>
    </source>
</evidence>
<reference evidence="2 3" key="1">
    <citation type="submission" date="2016-08" db="EMBL/GenBank/DDBJ databases">
        <authorList>
            <consortium name="Lentinula edodes genome sequencing consortium"/>
            <person name="Sakamoto Y."/>
            <person name="Nakade K."/>
            <person name="Sato S."/>
            <person name="Yoshida Y."/>
            <person name="Miyazaki K."/>
            <person name="Natsume S."/>
            <person name="Konno N."/>
        </authorList>
    </citation>
    <scope>NUCLEOTIDE SEQUENCE [LARGE SCALE GENOMIC DNA]</scope>
    <source>
        <strain evidence="2 3">NBRC 111202</strain>
    </source>
</reference>